<evidence type="ECO:0000256" key="9">
    <source>
        <dbReference type="ARBA" id="ARBA00023002"/>
    </source>
</evidence>
<keyword evidence="7" id="KW-0256">Endoplasmic reticulum</keyword>
<dbReference type="Pfam" id="PF00067">
    <property type="entry name" value="p450"/>
    <property type="match status" value="1"/>
</dbReference>
<evidence type="ECO:0000256" key="6">
    <source>
        <dbReference type="ARBA" id="ARBA00022723"/>
    </source>
</evidence>
<dbReference type="FunFam" id="1.10.630.10:FF:000042">
    <property type="entry name" value="Cytochrome P450"/>
    <property type="match status" value="1"/>
</dbReference>
<comment type="caution">
    <text evidence="15">The sequence shown here is derived from an EMBL/GenBank/DDBJ whole genome shotgun (WGS) entry which is preliminary data.</text>
</comment>
<dbReference type="CDD" id="cd11056">
    <property type="entry name" value="CYP6-like"/>
    <property type="match status" value="1"/>
</dbReference>
<comment type="subcellular location">
    <subcellularLocation>
        <location evidence="3">Endoplasmic reticulum membrane</location>
        <topology evidence="3">Peripheral membrane protein</topology>
    </subcellularLocation>
    <subcellularLocation>
        <location evidence="2">Microsome membrane</location>
        <topology evidence="2">Peripheral membrane protein</topology>
    </subcellularLocation>
</comment>
<evidence type="ECO:0000256" key="12">
    <source>
        <dbReference type="ARBA" id="ARBA00023136"/>
    </source>
</evidence>
<dbReference type="Proteomes" id="UP000708208">
    <property type="component" value="Unassembled WGS sequence"/>
</dbReference>
<keyword evidence="10 13" id="KW-0408">Iron</keyword>
<keyword evidence="16" id="KW-1185">Reference proteome</keyword>
<dbReference type="PANTHER" id="PTHR24292:SF54">
    <property type="entry name" value="CYP9F3-RELATED"/>
    <property type="match status" value="1"/>
</dbReference>
<keyword evidence="8" id="KW-0492">Microsome</keyword>
<evidence type="ECO:0000256" key="8">
    <source>
        <dbReference type="ARBA" id="ARBA00022848"/>
    </source>
</evidence>
<evidence type="ECO:0000256" key="13">
    <source>
        <dbReference type="RuleBase" id="RU000461"/>
    </source>
</evidence>
<evidence type="ECO:0000256" key="2">
    <source>
        <dbReference type="ARBA" id="ARBA00004174"/>
    </source>
</evidence>
<keyword evidence="12" id="KW-0472">Membrane</keyword>
<dbReference type="PROSITE" id="PS00086">
    <property type="entry name" value="CYTOCHROME_P450"/>
    <property type="match status" value="1"/>
</dbReference>
<evidence type="ECO:0008006" key="17">
    <source>
        <dbReference type="Google" id="ProtNLM"/>
    </source>
</evidence>
<organism evidence="15 16">
    <name type="scientific">Allacma fusca</name>
    <dbReference type="NCBI Taxonomy" id="39272"/>
    <lineage>
        <taxon>Eukaryota</taxon>
        <taxon>Metazoa</taxon>
        <taxon>Ecdysozoa</taxon>
        <taxon>Arthropoda</taxon>
        <taxon>Hexapoda</taxon>
        <taxon>Collembola</taxon>
        <taxon>Symphypleona</taxon>
        <taxon>Sminthuridae</taxon>
        <taxon>Allacma</taxon>
    </lineage>
</organism>
<dbReference type="GO" id="GO:0005789">
    <property type="term" value="C:endoplasmic reticulum membrane"/>
    <property type="evidence" value="ECO:0007669"/>
    <property type="project" value="UniProtKB-SubCell"/>
</dbReference>
<dbReference type="EMBL" id="CAJVCH010570068">
    <property type="protein sequence ID" value="CAG7833968.1"/>
    <property type="molecule type" value="Genomic_DNA"/>
</dbReference>
<evidence type="ECO:0000256" key="7">
    <source>
        <dbReference type="ARBA" id="ARBA00022824"/>
    </source>
</evidence>
<evidence type="ECO:0000256" key="5">
    <source>
        <dbReference type="ARBA" id="ARBA00022617"/>
    </source>
</evidence>
<dbReference type="InterPro" id="IPR001128">
    <property type="entry name" value="Cyt_P450"/>
</dbReference>
<dbReference type="PANTHER" id="PTHR24292">
    <property type="entry name" value="CYTOCHROME P450"/>
    <property type="match status" value="1"/>
</dbReference>
<dbReference type="OrthoDB" id="2789670at2759"/>
<dbReference type="InterPro" id="IPR017972">
    <property type="entry name" value="Cyt_P450_CS"/>
</dbReference>
<keyword evidence="11 13" id="KW-0503">Monooxygenase</keyword>
<name>A0A8J2PKA1_9HEXA</name>
<dbReference type="GO" id="GO:0020037">
    <property type="term" value="F:heme binding"/>
    <property type="evidence" value="ECO:0007669"/>
    <property type="project" value="InterPro"/>
</dbReference>
<evidence type="ECO:0000256" key="1">
    <source>
        <dbReference type="ARBA" id="ARBA00001971"/>
    </source>
</evidence>
<evidence type="ECO:0000256" key="11">
    <source>
        <dbReference type="ARBA" id="ARBA00023033"/>
    </source>
</evidence>
<keyword evidence="5 13" id="KW-0349">Heme</keyword>
<feature type="chain" id="PRO_5035298384" description="Cytochrome P450" evidence="14">
    <location>
        <begin position="19"/>
        <end position="529"/>
    </location>
</feature>
<comment type="similarity">
    <text evidence="4 13">Belongs to the cytochrome P450 family.</text>
</comment>
<dbReference type="GO" id="GO:0016705">
    <property type="term" value="F:oxidoreductase activity, acting on paired donors, with incorporation or reduction of molecular oxygen"/>
    <property type="evidence" value="ECO:0007669"/>
    <property type="project" value="InterPro"/>
</dbReference>
<proteinExistence type="inferred from homology"/>
<dbReference type="InterPro" id="IPR050476">
    <property type="entry name" value="Insect_CytP450_Detox"/>
</dbReference>
<dbReference type="AlphaFoldDB" id="A0A8J2PKA1"/>
<keyword evidence="6 13" id="KW-0479">Metal-binding</keyword>
<dbReference type="GO" id="GO:0004497">
    <property type="term" value="F:monooxygenase activity"/>
    <property type="evidence" value="ECO:0007669"/>
    <property type="project" value="UniProtKB-KW"/>
</dbReference>
<evidence type="ECO:0000256" key="3">
    <source>
        <dbReference type="ARBA" id="ARBA00004406"/>
    </source>
</evidence>
<accession>A0A8J2PKA1</accession>
<evidence type="ECO:0000313" key="15">
    <source>
        <dbReference type="EMBL" id="CAG7833968.1"/>
    </source>
</evidence>
<evidence type="ECO:0000256" key="14">
    <source>
        <dbReference type="SAM" id="SignalP"/>
    </source>
</evidence>
<gene>
    <name evidence="15" type="ORF">AFUS01_LOCUS43521</name>
</gene>
<evidence type="ECO:0000256" key="10">
    <source>
        <dbReference type="ARBA" id="ARBA00023004"/>
    </source>
</evidence>
<reference evidence="15" key="1">
    <citation type="submission" date="2021-06" db="EMBL/GenBank/DDBJ databases">
        <authorList>
            <person name="Hodson N. C."/>
            <person name="Mongue J. A."/>
            <person name="Jaron S. K."/>
        </authorList>
    </citation>
    <scope>NUCLEOTIDE SEQUENCE</scope>
</reference>
<protein>
    <recommendedName>
        <fullName evidence="17">Cytochrome P450</fullName>
    </recommendedName>
</protein>
<keyword evidence="14" id="KW-0732">Signal</keyword>
<dbReference type="GO" id="GO:0005506">
    <property type="term" value="F:iron ion binding"/>
    <property type="evidence" value="ECO:0007669"/>
    <property type="project" value="InterPro"/>
</dbReference>
<evidence type="ECO:0000256" key="4">
    <source>
        <dbReference type="ARBA" id="ARBA00010617"/>
    </source>
</evidence>
<feature type="signal peptide" evidence="14">
    <location>
        <begin position="1"/>
        <end position="18"/>
    </location>
</feature>
<keyword evidence="9 13" id="KW-0560">Oxidoreductase</keyword>
<sequence>MWVTLLGILATLVAIGYAVYKYYGGNDDYWTKLGVPSLKSGELATFWERITLKVSFLEYDALMYNRFKDQKLFGYVELREPGLYIRDLDLMKQILVKDFDHFVDRRKISFDKDDEIIAKMLIQRRGKEWKDLRSVMSPTFTTGKIKRMFTYFNGCADQFANHLKKRGETGDSVDFQDEFGKFTVSAIASIVFGLQPDVFENENSLFMKMVKRMQSISYIRILQILLLMVVPKIAKALKLSFSDKPSMDFFSSVIRENIKQRRVEGVEKRQDFLQMMLEAQAGQSKVDEKELDSFEKDALLKEATGTGKKDLAVVLDDDTIVAQALLFFSAGFDTVQTALTFAAYELAVNQDVQERLADEVVPIMKKNNGALTYESVNEMQYLDMVVAETLRKNPPAVLTERECNTDYKIPDTDIIVKKGMRLLIPINSIHHDEKYYPDPEKFNPEHFSAENKAKRHPYAYLPFGQGPRNCIAMRFALTETKAAIAHLVYNFKIEPCEKTQIPMTRSPKSAKPEHCWLKFQPRKANATDN</sequence>
<comment type="cofactor">
    <cofactor evidence="1">
        <name>heme</name>
        <dbReference type="ChEBI" id="CHEBI:30413"/>
    </cofactor>
</comment>
<evidence type="ECO:0000313" key="16">
    <source>
        <dbReference type="Proteomes" id="UP000708208"/>
    </source>
</evidence>